<evidence type="ECO:0000313" key="3">
    <source>
        <dbReference type="Proteomes" id="UP001190700"/>
    </source>
</evidence>
<feature type="transmembrane region" description="Helical" evidence="1">
    <location>
        <begin position="70"/>
        <end position="91"/>
    </location>
</feature>
<evidence type="ECO:0000313" key="2">
    <source>
        <dbReference type="EMBL" id="KAK3258323.1"/>
    </source>
</evidence>
<keyword evidence="1" id="KW-0472">Membrane</keyword>
<dbReference type="AlphaFoldDB" id="A0AAE0FEM9"/>
<dbReference type="Proteomes" id="UP001190700">
    <property type="component" value="Unassembled WGS sequence"/>
</dbReference>
<keyword evidence="1" id="KW-1133">Transmembrane helix</keyword>
<comment type="caution">
    <text evidence="2">The sequence shown here is derived from an EMBL/GenBank/DDBJ whole genome shotgun (WGS) entry which is preliminary data.</text>
</comment>
<proteinExistence type="predicted"/>
<feature type="non-terminal residue" evidence="2">
    <location>
        <position position="253"/>
    </location>
</feature>
<name>A0AAE0FEM9_9CHLO</name>
<gene>
    <name evidence="2" type="ORF">CYMTET_32627</name>
</gene>
<keyword evidence="1" id="KW-0812">Transmembrane</keyword>
<reference evidence="2 3" key="1">
    <citation type="journal article" date="2015" name="Genome Biol. Evol.">
        <title>Comparative Genomics of a Bacterivorous Green Alga Reveals Evolutionary Causalities and Consequences of Phago-Mixotrophic Mode of Nutrition.</title>
        <authorList>
            <person name="Burns J.A."/>
            <person name="Paasch A."/>
            <person name="Narechania A."/>
            <person name="Kim E."/>
        </authorList>
    </citation>
    <scope>NUCLEOTIDE SEQUENCE [LARGE SCALE GENOMIC DNA]</scope>
    <source>
        <strain evidence="2 3">PLY_AMNH</strain>
    </source>
</reference>
<organism evidence="2 3">
    <name type="scientific">Cymbomonas tetramitiformis</name>
    <dbReference type="NCBI Taxonomy" id="36881"/>
    <lineage>
        <taxon>Eukaryota</taxon>
        <taxon>Viridiplantae</taxon>
        <taxon>Chlorophyta</taxon>
        <taxon>Pyramimonadophyceae</taxon>
        <taxon>Pyramimonadales</taxon>
        <taxon>Pyramimonadaceae</taxon>
        <taxon>Cymbomonas</taxon>
    </lineage>
</organism>
<sequence>MLTTENVPGNVSSGCTRRTRRASLHVQSELAKRNHWKEAAGHKTWTEAHKLFQVLGAVLDSLKIRQRLRLFYIVLVTDILLLLFYVTFMTIQFERSRSHELTSSITMAVVPPRFDVPFMDWLKAQVLEVWIDPLCGDGFCQTPYEFPSFGRFGCESDCGTAIDVTPVLIYVQADFLEIKDTLPAGWADELRKRVSWNVCMHDTARVSRGLPETCWFSQEQHFEQLRTRALKWLELKHGEWYMRISNDLFEVVQ</sequence>
<protein>
    <submittedName>
        <fullName evidence="2">Uncharacterized protein</fullName>
    </submittedName>
</protein>
<accession>A0AAE0FEM9</accession>
<evidence type="ECO:0000256" key="1">
    <source>
        <dbReference type="SAM" id="Phobius"/>
    </source>
</evidence>
<dbReference type="EMBL" id="LGRX02019616">
    <property type="protein sequence ID" value="KAK3258323.1"/>
    <property type="molecule type" value="Genomic_DNA"/>
</dbReference>
<keyword evidence="3" id="KW-1185">Reference proteome</keyword>